<evidence type="ECO:0000313" key="5">
    <source>
        <dbReference type="Ensembl" id="ENSCMIP00000010384.1"/>
    </source>
</evidence>
<dbReference type="InterPro" id="IPR050467">
    <property type="entry name" value="LRFN"/>
</dbReference>
<evidence type="ECO:0000256" key="2">
    <source>
        <dbReference type="ARBA" id="ARBA00023180"/>
    </source>
</evidence>
<sequence>MVPYVPIVSFRMIPSSSQSFLVQDLAPGRDYELCVLAVYDDGMTTLTATRAVGCVRFTTEQEYTQCHSVHTQFLGGTMIIIIGGIIVASVLVFIIILMIRYKVYSSGLGDSKAVGTNVYSQTNGNGSHNGALDRSCSKPEGGPSQETWAEITREALTVVLSTDSDKASFPSSPSFPPETMTPHKRRRTRVSGDQQDVPPASLREERAEAREIPKSFGTTASALDKQAYDQDC</sequence>
<dbReference type="PANTHER" id="PTHR45842">
    <property type="entry name" value="SYNAPTIC ADHESION-LIKE MOLECULE SALM"/>
    <property type="match status" value="1"/>
</dbReference>
<proteinExistence type="predicted"/>
<feature type="transmembrane region" description="Helical" evidence="4">
    <location>
        <begin position="78"/>
        <end position="99"/>
    </location>
</feature>
<gene>
    <name evidence="5" type="primary">LOC103191509</name>
</gene>
<protein>
    <submittedName>
        <fullName evidence="5">Leucine-rich repeat and fibronectin type III domain-containing protein 1-like protein</fullName>
    </submittedName>
</protein>
<evidence type="ECO:0000256" key="1">
    <source>
        <dbReference type="ARBA" id="ARBA00022729"/>
    </source>
</evidence>
<keyword evidence="4" id="KW-0812">Transmembrane</keyword>
<reference evidence="6" key="1">
    <citation type="journal article" date="2006" name="Science">
        <title>Ancient noncoding elements conserved in the human genome.</title>
        <authorList>
            <person name="Venkatesh B."/>
            <person name="Kirkness E.F."/>
            <person name="Loh Y.H."/>
            <person name="Halpern A.L."/>
            <person name="Lee A.P."/>
            <person name="Johnson J."/>
            <person name="Dandona N."/>
            <person name="Viswanathan L.D."/>
            <person name="Tay A."/>
            <person name="Venter J.C."/>
            <person name="Strausberg R.L."/>
            <person name="Brenner S."/>
        </authorList>
    </citation>
    <scope>NUCLEOTIDE SEQUENCE [LARGE SCALE GENOMIC DNA]</scope>
</reference>
<evidence type="ECO:0000313" key="6">
    <source>
        <dbReference type="Proteomes" id="UP000314986"/>
    </source>
</evidence>
<keyword evidence="6" id="KW-1185">Reference proteome</keyword>
<dbReference type="PANTHER" id="PTHR45842:SF12">
    <property type="entry name" value="KEKKON 5, ISOFORM A"/>
    <property type="match status" value="1"/>
</dbReference>
<reference evidence="6" key="2">
    <citation type="journal article" date="2007" name="PLoS Biol.">
        <title>Survey sequencing and comparative analysis of the elephant shark (Callorhinchus milii) genome.</title>
        <authorList>
            <person name="Venkatesh B."/>
            <person name="Kirkness E.F."/>
            <person name="Loh Y.H."/>
            <person name="Halpern A.L."/>
            <person name="Lee A.P."/>
            <person name="Johnson J."/>
            <person name="Dandona N."/>
            <person name="Viswanathan L.D."/>
            <person name="Tay A."/>
            <person name="Venter J.C."/>
            <person name="Strausberg R.L."/>
            <person name="Brenner S."/>
        </authorList>
    </citation>
    <scope>NUCLEOTIDE SEQUENCE [LARGE SCALE GENOMIC DNA]</scope>
</reference>
<accession>A0A4W3HLU4</accession>
<dbReference type="InParanoid" id="A0A4W3HLU4"/>
<organism evidence="5 6">
    <name type="scientific">Callorhinchus milii</name>
    <name type="common">Ghost shark</name>
    <dbReference type="NCBI Taxonomy" id="7868"/>
    <lineage>
        <taxon>Eukaryota</taxon>
        <taxon>Metazoa</taxon>
        <taxon>Chordata</taxon>
        <taxon>Craniata</taxon>
        <taxon>Vertebrata</taxon>
        <taxon>Chondrichthyes</taxon>
        <taxon>Holocephali</taxon>
        <taxon>Chimaeriformes</taxon>
        <taxon>Callorhinchidae</taxon>
        <taxon>Callorhinchus</taxon>
    </lineage>
</organism>
<dbReference type="Proteomes" id="UP000314986">
    <property type="component" value="Unassembled WGS sequence"/>
</dbReference>
<dbReference type="SUPFAM" id="SSF49265">
    <property type="entry name" value="Fibronectin type III"/>
    <property type="match status" value="1"/>
</dbReference>
<reference evidence="6" key="3">
    <citation type="journal article" date="2014" name="Nature">
        <title>Elephant shark genome provides unique insights into gnathostome evolution.</title>
        <authorList>
            <consortium name="International Elephant Shark Genome Sequencing Consortium"/>
            <person name="Venkatesh B."/>
            <person name="Lee A.P."/>
            <person name="Ravi V."/>
            <person name="Maurya A.K."/>
            <person name="Lian M.M."/>
            <person name="Swann J.B."/>
            <person name="Ohta Y."/>
            <person name="Flajnik M.F."/>
            <person name="Sutoh Y."/>
            <person name="Kasahara M."/>
            <person name="Hoon S."/>
            <person name="Gangu V."/>
            <person name="Roy S.W."/>
            <person name="Irimia M."/>
            <person name="Korzh V."/>
            <person name="Kondrychyn I."/>
            <person name="Lim Z.W."/>
            <person name="Tay B.H."/>
            <person name="Tohari S."/>
            <person name="Kong K.W."/>
            <person name="Ho S."/>
            <person name="Lorente-Galdos B."/>
            <person name="Quilez J."/>
            <person name="Marques-Bonet T."/>
            <person name="Raney B.J."/>
            <person name="Ingham P.W."/>
            <person name="Tay A."/>
            <person name="Hillier L.W."/>
            <person name="Minx P."/>
            <person name="Boehm T."/>
            <person name="Wilson R.K."/>
            <person name="Brenner S."/>
            <person name="Warren W.C."/>
        </authorList>
    </citation>
    <scope>NUCLEOTIDE SEQUENCE [LARGE SCALE GENOMIC DNA]</scope>
</reference>
<dbReference type="STRING" id="7868.ENSCMIP00000010384"/>
<keyword evidence="1" id="KW-0732">Signal</keyword>
<feature type="compositionally biased region" description="Basic and acidic residues" evidence="3">
    <location>
        <begin position="202"/>
        <end position="213"/>
    </location>
</feature>
<feature type="region of interest" description="Disordered" evidence="3">
    <location>
        <begin position="122"/>
        <end position="145"/>
    </location>
</feature>
<dbReference type="InterPro" id="IPR036116">
    <property type="entry name" value="FN3_sf"/>
</dbReference>
<reference evidence="5" key="5">
    <citation type="submission" date="2025-09" db="UniProtKB">
        <authorList>
            <consortium name="Ensembl"/>
        </authorList>
    </citation>
    <scope>IDENTIFICATION</scope>
</reference>
<dbReference type="GeneTree" id="ENSGT00940000161203"/>
<feature type="region of interest" description="Disordered" evidence="3">
    <location>
        <begin position="162"/>
        <end position="232"/>
    </location>
</feature>
<keyword evidence="4" id="KW-0472">Membrane</keyword>
<dbReference type="OMA" id="TEDITPH"/>
<name>A0A4W3HLU4_CALMI</name>
<dbReference type="Ensembl" id="ENSCMIT00000010656.1">
    <property type="protein sequence ID" value="ENSCMIP00000010384.1"/>
    <property type="gene ID" value="ENSCMIG00000005482.1"/>
</dbReference>
<keyword evidence="2" id="KW-0325">Glycoprotein</keyword>
<evidence type="ECO:0000256" key="4">
    <source>
        <dbReference type="SAM" id="Phobius"/>
    </source>
</evidence>
<dbReference type="AlphaFoldDB" id="A0A4W3HLU4"/>
<keyword evidence="4" id="KW-1133">Transmembrane helix</keyword>
<evidence type="ECO:0000256" key="3">
    <source>
        <dbReference type="SAM" id="MobiDB-lite"/>
    </source>
</evidence>
<reference evidence="5" key="4">
    <citation type="submission" date="2025-08" db="UniProtKB">
        <authorList>
            <consortium name="Ensembl"/>
        </authorList>
    </citation>
    <scope>IDENTIFICATION</scope>
</reference>